<dbReference type="SUPFAM" id="SSF56935">
    <property type="entry name" value="Porins"/>
    <property type="match status" value="1"/>
</dbReference>
<accession>A0A366MSA9</accession>
<evidence type="ECO:0000259" key="13">
    <source>
        <dbReference type="Pfam" id="PF00593"/>
    </source>
</evidence>
<dbReference type="InterPro" id="IPR012910">
    <property type="entry name" value="Plug_dom"/>
</dbReference>
<evidence type="ECO:0000259" key="14">
    <source>
        <dbReference type="Pfam" id="PF07715"/>
    </source>
</evidence>
<keyword evidence="3 11" id="KW-1134">Transmembrane beta strand</keyword>
<name>A0A366MSA9_9BACT</name>
<dbReference type="Gene3D" id="2.40.170.20">
    <property type="entry name" value="TonB-dependent receptor, beta-barrel domain"/>
    <property type="match status" value="1"/>
</dbReference>
<dbReference type="InterPro" id="IPR000531">
    <property type="entry name" value="Beta-barrel_TonB"/>
</dbReference>
<keyword evidence="7" id="KW-0406">Ion transport</keyword>
<evidence type="ECO:0000256" key="4">
    <source>
        <dbReference type="ARBA" id="ARBA00022496"/>
    </source>
</evidence>
<protein>
    <submittedName>
        <fullName evidence="15">TonB-dependent siderophore receptor</fullName>
    </submittedName>
</protein>
<dbReference type="Proteomes" id="UP000252669">
    <property type="component" value="Unassembled WGS sequence"/>
</dbReference>
<dbReference type="GO" id="GO:0009279">
    <property type="term" value="C:cell outer membrane"/>
    <property type="evidence" value="ECO:0007669"/>
    <property type="project" value="UniProtKB-SubCell"/>
</dbReference>
<dbReference type="InterPro" id="IPR036942">
    <property type="entry name" value="Beta-barrel_TonB_sf"/>
</dbReference>
<dbReference type="CDD" id="cd01347">
    <property type="entry name" value="ligand_gated_channel"/>
    <property type="match status" value="1"/>
</dbReference>
<evidence type="ECO:0000256" key="9">
    <source>
        <dbReference type="ARBA" id="ARBA00023136"/>
    </source>
</evidence>
<dbReference type="GO" id="GO:0006826">
    <property type="term" value="P:iron ion transport"/>
    <property type="evidence" value="ECO:0007669"/>
    <property type="project" value="UniProtKB-KW"/>
</dbReference>
<dbReference type="EMBL" id="PDKB01000008">
    <property type="protein sequence ID" value="RBQ29166.1"/>
    <property type="molecule type" value="Genomic_DNA"/>
</dbReference>
<keyword evidence="5 11" id="KW-0812">Transmembrane</keyword>
<evidence type="ECO:0000256" key="2">
    <source>
        <dbReference type="ARBA" id="ARBA00022448"/>
    </source>
</evidence>
<evidence type="ECO:0000256" key="10">
    <source>
        <dbReference type="ARBA" id="ARBA00023237"/>
    </source>
</evidence>
<evidence type="ECO:0000256" key="7">
    <source>
        <dbReference type="ARBA" id="ARBA00023065"/>
    </source>
</evidence>
<keyword evidence="9 11" id="KW-0472">Membrane</keyword>
<proteinExistence type="inferred from homology"/>
<dbReference type="PANTHER" id="PTHR32552">
    <property type="entry name" value="FERRICHROME IRON RECEPTOR-RELATED"/>
    <property type="match status" value="1"/>
</dbReference>
<evidence type="ECO:0000256" key="12">
    <source>
        <dbReference type="RuleBase" id="RU003357"/>
    </source>
</evidence>
<keyword evidence="15" id="KW-0675">Receptor</keyword>
<reference evidence="15 16" key="1">
    <citation type="submission" date="2017-10" db="EMBL/GenBank/DDBJ databases">
        <title>Genomics of the genus Arcobacter.</title>
        <authorList>
            <person name="Perez-Cataluna A."/>
            <person name="Figueras M.J."/>
        </authorList>
    </citation>
    <scope>NUCLEOTIDE SEQUENCE [LARGE SCALE GENOMIC DNA]</scope>
    <source>
        <strain evidence="15 16">CECT 9230</strain>
    </source>
</reference>
<dbReference type="Pfam" id="PF07715">
    <property type="entry name" value="Plug"/>
    <property type="match status" value="1"/>
</dbReference>
<gene>
    <name evidence="15" type="ORF">CRU91_05930</name>
</gene>
<evidence type="ECO:0000256" key="8">
    <source>
        <dbReference type="ARBA" id="ARBA00023077"/>
    </source>
</evidence>
<keyword evidence="8 12" id="KW-0798">TonB box</keyword>
<evidence type="ECO:0000256" key="1">
    <source>
        <dbReference type="ARBA" id="ARBA00004571"/>
    </source>
</evidence>
<dbReference type="PANTHER" id="PTHR32552:SF81">
    <property type="entry name" value="TONB-DEPENDENT OUTER MEMBRANE RECEPTOR"/>
    <property type="match status" value="1"/>
</dbReference>
<comment type="caution">
    <text evidence="15">The sequence shown here is derived from an EMBL/GenBank/DDBJ whole genome shotgun (WGS) entry which is preliminary data.</text>
</comment>
<comment type="similarity">
    <text evidence="11 12">Belongs to the TonB-dependent receptor family.</text>
</comment>
<evidence type="ECO:0000313" key="16">
    <source>
        <dbReference type="Proteomes" id="UP000252669"/>
    </source>
</evidence>
<evidence type="ECO:0000256" key="11">
    <source>
        <dbReference type="PROSITE-ProRule" id="PRU01360"/>
    </source>
</evidence>
<evidence type="ECO:0000256" key="3">
    <source>
        <dbReference type="ARBA" id="ARBA00022452"/>
    </source>
</evidence>
<keyword evidence="2 11" id="KW-0813">Transport</keyword>
<keyword evidence="10 11" id="KW-0998">Cell outer membrane</keyword>
<evidence type="ECO:0000256" key="5">
    <source>
        <dbReference type="ARBA" id="ARBA00022692"/>
    </source>
</evidence>
<dbReference type="Pfam" id="PF00593">
    <property type="entry name" value="TonB_dep_Rec_b-barrel"/>
    <property type="match status" value="1"/>
</dbReference>
<dbReference type="InterPro" id="IPR039426">
    <property type="entry name" value="TonB-dep_rcpt-like"/>
</dbReference>
<feature type="domain" description="TonB-dependent receptor plug" evidence="14">
    <location>
        <begin position="44"/>
        <end position="148"/>
    </location>
</feature>
<feature type="domain" description="TonB-dependent receptor-like beta-barrel" evidence="13">
    <location>
        <begin position="241"/>
        <end position="672"/>
    </location>
</feature>
<evidence type="ECO:0000256" key="6">
    <source>
        <dbReference type="ARBA" id="ARBA00023004"/>
    </source>
</evidence>
<sequence length="706" mass="79013">MKSERKKERKLILASLFVSSLLYANETTKLEEITVSANKMEENIKDVPQSISVISEEEIEQKGIKNISDIVKEVPNMNILNAANGAAVSFRGLNSSMFTNNNPVVIYVDGVPYYDRFDFNPSLADVEQIEVLRGPQGTLYGKDAIGAVINITTKTPKNKWSGSIEAEYGNDNTFNTKLNTSGAIVDNKLFAGINGSFYHTDGWITNNYSNMRKDANEKNDRKTSGFLLWKPTDNFSARLTIADNYEKKYFMDGFSSDPNLDINSLKRDDAKNVSFDVPAWDKTKVQSQALNLSYELDKVKFDSTTTHKKMDLDAEFDIDNRANQGQEDGLGQWNYTDLETLSQEFKLSSKNQDIKWVTGLYFDKEKREQGPYGGEQWADMSYYGMGQGVYFGDAYSKTDSKTYAIFGQTMIPLGEDFELTLGGRYQKIKKEIDVIAKSSFAGMQFPDVNYGDKKTWNSFLPKAALSYKINDNLTTYVSISKGYMPGGFNYYPSNNISEENTFEAQKSINYEIGAKYIGDSFALNTSIFRMDIKDIHIYKQLMGGTVFATGNAKKAHSQGIEMDGTYFLTDNLSLLGSVGLIQAKYDDYDDGNRKYNGEKIENTPSYTASLGVSYLADSGFYGRVDLNARGNTSYSDGANNGRLIRADGGITANAKVGYKVGNFDIYGYVKNITDEDYVISYMSKSGSSWVGFNEPRKFGVGAIYKF</sequence>
<comment type="subcellular location">
    <subcellularLocation>
        <location evidence="1 11">Cell outer membrane</location>
        <topology evidence="1 11">Multi-pass membrane protein</topology>
    </subcellularLocation>
</comment>
<dbReference type="OrthoDB" id="9763670at2"/>
<evidence type="ECO:0000313" key="15">
    <source>
        <dbReference type="EMBL" id="RBQ29166.1"/>
    </source>
</evidence>
<keyword evidence="4" id="KW-0410">Iron transport</keyword>
<keyword evidence="6" id="KW-0408">Iron</keyword>
<keyword evidence="16" id="KW-1185">Reference proteome</keyword>
<dbReference type="PROSITE" id="PS52016">
    <property type="entry name" value="TONB_DEPENDENT_REC_3"/>
    <property type="match status" value="1"/>
</dbReference>
<organism evidence="15 16">
    <name type="scientific">Aliarcobacter vitoriensis</name>
    <dbReference type="NCBI Taxonomy" id="2011099"/>
    <lineage>
        <taxon>Bacteria</taxon>
        <taxon>Pseudomonadati</taxon>
        <taxon>Campylobacterota</taxon>
        <taxon>Epsilonproteobacteria</taxon>
        <taxon>Campylobacterales</taxon>
        <taxon>Arcobacteraceae</taxon>
        <taxon>Aliarcobacter</taxon>
    </lineage>
</organism>
<dbReference type="AlphaFoldDB" id="A0A366MSA9"/>